<name>A0A017RSN5_9CLOT</name>
<dbReference type="InterPro" id="IPR058240">
    <property type="entry name" value="rSAM_sf"/>
</dbReference>
<evidence type="ECO:0000313" key="9">
    <source>
        <dbReference type="Proteomes" id="UP000019681"/>
    </source>
</evidence>
<dbReference type="SMART" id="SM00729">
    <property type="entry name" value="Elp3"/>
    <property type="match status" value="1"/>
</dbReference>
<dbReference type="GO" id="GO:0046872">
    <property type="term" value="F:metal ion binding"/>
    <property type="evidence" value="ECO:0007669"/>
    <property type="project" value="UniProtKB-KW"/>
</dbReference>
<dbReference type="Gene3D" id="3.80.30.20">
    <property type="entry name" value="tm_1862 like domain"/>
    <property type="match status" value="1"/>
</dbReference>
<dbReference type="GO" id="GO:0003824">
    <property type="term" value="F:catalytic activity"/>
    <property type="evidence" value="ECO:0007669"/>
    <property type="project" value="InterPro"/>
</dbReference>
<dbReference type="NCBIfam" id="TIGR01212">
    <property type="entry name" value="TIGR01212 family radical SAM protein"/>
    <property type="match status" value="1"/>
</dbReference>
<dbReference type="SFLD" id="SFLDG01091">
    <property type="entry name" value="uncharacterized_CHP01210-like"/>
    <property type="match status" value="1"/>
</dbReference>
<keyword evidence="2" id="KW-0004">4Fe-4S</keyword>
<evidence type="ECO:0000256" key="3">
    <source>
        <dbReference type="ARBA" id="ARBA00022691"/>
    </source>
</evidence>
<proteinExistence type="predicted"/>
<evidence type="ECO:0000256" key="2">
    <source>
        <dbReference type="ARBA" id="ARBA00022485"/>
    </source>
</evidence>
<protein>
    <submittedName>
        <fullName evidence="8">Iron-sulfur protein</fullName>
    </submittedName>
</protein>
<sequence length="320" mass="37298">MRKTWGDKRYYSLNYFLREKFGEKIFKISLDAGFTCPNRDGKISKGGCIFCSERGSGDFAGTRKDIVEQFYEVKEIMNKKWKEGKYIGYFQAYTNTYAPADVLRERYNSILELDDVVGIAIATRPDCLDNEVFEVLEEINRKTYLWVELGLQTIHEKTAKIINRGYELDVYINAVKELKKRNIEVVTHVILGLPGETKEDMLKTVDFVANTETQGIKLHLLHLMEGTRMVELYNRGELKFLEMDEYVNLITESIQRLPENMVIHRLTGDSPRNLLIGPMWSLKKWEVLNAIDARLIEIDGWQGKNYLENREISKLFNKPQ</sequence>
<evidence type="ECO:0000313" key="8">
    <source>
        <dbReference type="EMBL" id="EYE87657.1"/>
    </source>
</evidence>
<organism evidence="8 9">
    <name type="scientific">Fervidicella metallireducens AeB</name>
    <dbReference type="NCBI Taxonomy" id="1403537"/>
    <lineage>
        <taxon>Bacteria</taxon>
        <taxon>Bacillati</taxon>
        <taxon>Bacillota</taxon>
        <taxon>Clostridia</taxon>
        <taxon>Eubacteriales</taxon>
        <taxon>Clostridiaceae</taxon>
        <taxon>Fervidicella</taxon>
    </lineage>
</organism>
<evidence type="ECO:0000256" key="1">
    <source>
        <dbReference type="ARBA" id="ARBA00001966"/>
    </source>
</evidence>
<dbReference type="EMBL" id="AZQP01000043">
    <property type="protein sequence ID" value="EYE87657.1"/>
    <property type="molecule type" value="Genomic_DNA"/>
</dbReference>
<dbReference type="InterPro" id="IPR006638">
    <property type="entry name" value="Elp3/MiaA/NifB-like_rSAM"/>
</dbReference>
<dbReference type="RefSeq" id="WP_035381109.1">
    <property type="nucleotide sequence ID" value="NZ_AZQP01000043.1"/>
</dbReference>
<dbReference type="AlphaFoldDB" id="A0A017RSN5"/>
<dbReference type="Pfam" id="PF16199">
    <property type="entry name" value="Radical_SAM_C"/>
    <property type="match status" value="1"/>
</dbReference>
<evidence type="ECO:0000256" key="4">
    <source>
        <dbReference type="ARBA" id="ARBA00022723"/>
    </source>
</evidence>
<comment type="cofactor">
    <cofactor evidence="1">
        <name>[4Fe-4S] cluster</name>
        <dbReference type="ChEBI" id="CHEBI:49883"/>
    </cofactor>
</comment>
<keyword evidence="9" id="KW-1185">Reference proteome</keyword>
<dbReference type="PANTHER" id="PTHR11135:SF1">
    <property type="entry name" value="PROTEIN YHCC"/>
    <property type="match status" value="1"/>
</dbReference>
<dbReference type="InterPro" id="IPR023404">
    <property type="entry name" value="rSAM_horseshoe"/>
</dbReference>
<reference evidence="8 9" key="1">
    <citation type="journal article" date="2014" name="Genome Announc.">
        <title>Draft Genome Sequence of Fervidicella metallireducens Strain AeBT, an Iron-Reducing Thermoanaerobe from the Great Artesian Basin.</title>
        <authorList>
            <person name="Patel B.K."/>
        </authorList>
    </citation>
    <scope>NUCLEOTIDE SEQUENCE [LARGE SCALE GENOMIC DNA]</scope>
    <source>
        <strain evidence="8 9">AeB</strain>
    </source>
</reference>
<dbReference type="InterPro" id="IPR039661">
    <property type="entry name" value="ELP3"/>
</dbReference>
<dbReference type="InterPro" id="IPR005911">
    <property type="entry name" value="YhcC-like"/>
</dbReference>
<dbReference type="InterPro" id="IPR032432">
    <property type="entry name" value="Radical_SAM_C"/>
</dbReference>
<dbReference type="SUPFAM" id="SSF102114">
    <property type="entry name" value="Radical SAM enzymes"/>
    <property type="match status" value="1"/>
</dbReference>
<evidence type="ECO:0000256" key="6">
    <source>
        <dbReference type="ARBA" id="ARBA00023014"/>
    </source>
</evidence>
<dbReference type="SFLD" id="SFLDG01086">
    <property type="entry name" value="elongater_protein-like"/>
    <property type="match status" value="1"/>
</dbReference>
<dbReference type="CDD" id="cd01335">
    <property type="entry name" value="Radical_SAM"/>
    <property type="match status" value="1"/>
</dbReference>
<dbReference type="Proteomes" id="UP000019681">
    <property type="component" value="Unassembled WGS sequence"/>
</dbReference>
<evidence type="ECO:0000259" key="7">
    <source>
        <dbReference type="PROSITE" id="PS51918"/>
    </source>
</evidence>
<dbReference type="OrthoDB" id="9801689at2"/>
<dbReference type="PANTHER" id="PTHR11135">
    <property type="entry name" value="HISTONE ACETYLTRANSFERASE-RELATED"/>
    <property type="match status" value="1"/>
</dbReference>
<keyword evidence="3" id="KW-0949">S-adenosyl-L-methionine</keyword>
<accession>A0A017RSN5</accession>
<comment type="caution">
    <text evidence="8">The sequence shown here is derived from an EMBL/GenBank/DDBJ whole genome shotgun (WGS) entry which is preliminary data.</text>
</comment>
<dbReference type="InterPro" id="IPR007197">
    <property type="entry name" value="rSAM"/>
</dbReference>
<dbReference type="Pfam" id="PF04055">
    <property type="entry name" value="Radical_SAM"/>
    <property type="match status" value="1"/>
</dbReference>
<feature type="domain" description="Radical SAM core" evidence="7">
    <location>
        <begin position="20"/>
        <end position="259"/>
    </location>
</feature>
<keyword evidence="6" id="KW-0411">Iron-sulfur</keyword>
<dbReference type="PROSITE" id="PS51918">
    <property type="entry name" value="RADICAL_SAM"/>
    <property type="match status" value="1"/>
</dbReference>
<keyword evidence="4" id="KW-0479">Metal-binding</keyword>
<dbReference type="SFLD" id="SFLDS00029">
    <property type="entry name" value="Radical_SAM"/>
    <property type="match status" value="1"/>
</dbReference>
<dbReference type="STRING" id="1403537.Q428_12135"/>
<gene>
    <name evidence="8" type="ORF">Q428_12135</name>
</gene>
<dbReference type="GO" id="GO:0051539">
    <property type="term" value="F:4 iron, 4 sulfur cluster binding"/>
    <property type="evidence" value="ECO:0007669"/>
    <property type="project" value="UniProtKB-KW"/>
</dbReference>
<keyword evidence="5" id="KW-0408">Iron</keyword>
<evidence type="ECO:0000256" key="5">
    <source>
        <dbReference type="ARBA" id="ARBA00023004"/>
    </source>
</evidence>